<dbReference type="EMBL" id="JAUMVS010000211">
    <property type="protein sequence ID" value="MDO4842553.1"/>
    <property type="molecule type" value="Genomic_DNA"/>
</dbReference>
<feature type="non-terminal residue" evidence="2">
    <location>
        <position position="1"/>
    </location>
</feature>
<comment type="caution">
    <text evidence="2">The sequence shown here is derived from an EMBL/GenBank/DDBJ whole genome shotgun (WGS) entry which is preliminary data.</text>
</comment>
<dbReference type="Proteomes" id="UP001168575">
    <property type="component" value="Unassembled WGS sequence"/>
</dbReference>
<feature type="domain" description="Transporter-associated" evidence="1">
    <location>
        <begin position="1"/>
        <end position="82"/>
    </location>
</feature>
<organism evidence="2 3">
    <name type="scientific">Phoenicibacter congonensis</name>
    <dbReference type="NCBI Taxonomy" id="1944646"/>
    <lineage>
        <taxon>Bacteria</taxon>
        <taxon>Bacillati</taxon>
        <taxon>Actinomycetota</taxon>
        <taxon>Coriobacteriia</taxon>
        <taxon>Eggerthellales</taxon>
        <taxon>Eggerthellaceae</taxon>
        <taxon>Phoenicibacter</taxon>
    </lineage>
</organism>
<accession>A0AA43RIR2</accession>
<name>A0AA43RIR2_9ACTN</name>
<dbReference type="InterPro" id="IPR005170">
    <property type="entry name" value="Transptr-assoc_dom"/>
</dbReference>
<evidence type="ECO:0000313" key="3">
    <source>
        <dbReference type="Proteomes" id="UP001168575"/>
    </source>
</evidence>
<dbReference type="AlphaFoldDB" id="A0AA43RIR2"/>
<keyword evidence="3" id="KW-1185">Reference proteome</keyword>
<dbReference type="Pfam" id="PF03471">
    <property type="entry name" value="CorC_HlyC"/>
    <property type="match status" value="1"/>
</dbReference>
<proteinExistence type="predicted"/>
<gene>
    <name evidence="2" type="ORF">Q3982_07765</name>
</gene>
<dbReference type="GO" id="GO:0050660">
    <property type="term" value="F:flavin adenine dinucleotide binding"/>
    <property type="evidence" value="ECO:0007669"/>
    <property type="project" value="InterPro"/>
</dbReference>
<dbReference type="InterPro" id="IPR016169">
    <property type="entry name" value="FAD-bd_PCMH_sub2"/>
</dbReference>
<dbReference type="InterPro" id="IPR036318">
    <property type="entry name" value="FAD-bd_PCMH-like_sf"/>
</dbReference>
<dbReference type="SUPFAM" id="SSF56176">
    <property type="entry name" value="FAD-binding/transporter-associated domain-like"/>
    <property type="match status" value="1"/>
</dbReference>
<evidence type="ECO:0000313" key="2">
    <source>
        <dbReference type="EMBL" id="MDO4842553.1"/>
    </source>
</evidence>
<sequence>SILLDGKMPIGDLVELLGFEPEGASDVETTAGLVLKLLDRIPSVGDATSIKKELMDETVEAEFEVIKMDNLRVDTVLLVIDRLPK</sequence>
<reference evidence="2" key="1">
    <citation type="submission" date="2023-07" db="EMBL/GenBank/DDBJ databases">
        <title>Between Cages and Wild: Unraveling the Impact of Captivity on Animal Microbiomes and Antimicrobial Resistance.</title>
        <authorList>
            <person name="Schmartz G.P."/>
            <person name="Rehner J."/>
            <person name="Schuff M.J."/>
            <person name="Becker S.L."/>
            <person name="Kravczyk M."/>
            <person name="Gurevich A."/>
            <person name="Francke R."/>
            <person name="Mueller R."/>
            <person name="Keller V."/>
            <person name="Keller A."/>
        </authorList>
    </citation>
    <scope>NUCLEOTIDE SEQUENCE</scope>
    <source>
        <strain evidence="2">S12M_St_49</strain>
    </source>
</reference>
<evidence type="ECO:0000259" key="1">
    <source>
        <dbReference type="SMART" id="SM01091"/>
    </source>
</evidence>
<dbReference type="SMART" id="SM01091">
    <property type="entry name" value="CorC_HlyC"/>
    <property type="match status" value="1"/>
</dbReference>
<protein>
    <submittedName>
        <fullName evidence="2">Transporter associated domain-containing protein</fullName>
    </submittedName>
</protein>
<dbReference type="Gene3D" id="3.30.465.10">
    <property type="match status" value="1"/>
</dbReference>